<dbReference type="AlphaFoldDB" id="A0A9Q3K624"/>
<organism evidence="1 2">
    <name type="scientific">Austropuccinia psidii MF-1</name>
    <dbReference type="NCBI Taxonomy" id="1389203"/>
    <lineage>
        <taxon>Eukaryota</taxon>
        <taxon>Fungi</taxon>
        <taxon>Dikarya</taxon>
        <taxon>Basidiomycota</taxon>
        <taxon>Pucciniomycotina</taxon>
        <taxon>Pucciniomycetes</taxon>
        <taxon>Pucciniales</taxon>
        <taxon>Sphaerophragmiaceae</taxon>
        <taxon>Austropuccinia</taxon>
    </lineage>
</organism>
<dbReference type="Proteomes" id="UP000765509">
    <property type="component" value="Unassembled WGS sequence"/>
</dbReference>
<reference evidence="1" key="1">
    <citation type="submission" date="2021-03" db="EMBL/GenBank/DDBJ databases">
        <title>Draft genome sequence of rust myrtle Austropuccinia psidii MF-1, a brazilian biotype.</title>
        <authorList>
            <person name="Quecine M.C."/>
            <person name="Pachon D.M.R."/>
            <person name="Bonatelli M.L."/>
            <person name="Correr F.H."/>
            <person name="Franceschini L.M."/>
            <person name="Leite T.F."/>
            <person name="Margarido G.R.A."/>
            <person name="Almeida C.A."/>
            <person name="Ferrarezi J.A."/>
            <person name="Labate C.A."/>
        </authorList>
    </citation>
    <scope>NUCLEOTIDE SEQUENCE</scope>
    <source>
        <strain evidence="1">MF-1</strain>
    </source>
</reference>
<comment type="caution">
    <text evidence="1">The sequence shown here is derived from an EMBL/GenBank/DDBJ whole genome shotgun (WGS) entry which is preliminary data.</text>
</comment>
<evidence type="ECO:0000313" key="1">
    <source>
        <dbReference type="EMBL" id="MBW0575520.1"/>
    </source>
</evidence>
<dbReference type="EMBL" id="AVOT02096416">
    <property type="protein sequence ID" value="MBW0575520.1"/>
    <property type="molecule type" value="Genomic_DNA"/>
</dbReference>
<proteinExistence type="predicted"/>
<gene>
    <name evidence="1" type="ORF">O181_115235</name>
</gene>
<accession>A0A9Q3K624</accession>
<evidence type="ECO:0000313" key="2">
    <source>
        <dbReference type="Proteomes" id="UP000765509"/>
    </source>
</evidence>
<protein>
    <submittedName>
        <fullName evidence="1">Uncharacterized protein</fullName>
    </submittedName>
</protein>
<name>A0A9Q3K624_9BASI</name>
<sequence>MVQSGPFCLSPMRPKGGSPLALKARWVLNHNWDHLSPISATITMTPKMAIDHHRTQIGQGSPRLLVTTGSAWLNPSPKLEGGTLFIPPCTPYSRLQEWCMYGIKYHYAPFLLSNSMVAFSGPNSMIPNQGPKIQRPF</sequence>
<keyword evidence="2" id="KW-1185">Reference proteome</keyword>